<dbReference type="InterPro" id="IPR027417">
    <property type="entry name" value="P-loop_NTPase"/>
</dbReference>
<dbReference type="EMBL" id="JANX01000646">
    <property type="protein sequence ID" value="KGM30938.1"/>
    <property type="molecule type" value="Genomic_DNA"/>
</dbReference>
<dbReference type="SUPFAM" id="SSF52540">
    <property type="entry name" value="P-loop containing nucleoside triphosphate hydrolases"/>
    <property type="match status" value="1"/>
</dbReference>
<proteinExistence type="predicted"/>
<protein>
    <recommendedName>
        <fullName evidence="3">Adenylate kinase</fullName>
    </recommendedName>
</protein>
<name>A0A0A0CZG4_9PROT</name>
<dbReference type="PANTHER" id="PTHR37816:SF2">
    <property type="entry name" value="DNA TOPOLOGY MODULATION PROTEIN FLAR-RELATED PROTEIN"/>
    <property type="match status" value="1"/>
</dbReference>
<evidence type="ECO:0008006" key="3">
    <source>
        <dbReference type="Google" id="ProtNLM"/>
    </source>
</evidence>
<dbReference type="RefSeq" id="WP_034847128.1">
    <property type="nucleotide sequence ID" value="NZ_JANX01000646.1"/>
</dbReference>
<dbReference type="Pfam" id="PF13238">
    <property type="entry name" value="AAA_18"/>
    <property type="match status" value="1"/>
</dbReference>
<evidence type="ECO:0000313" key="2">
    <source>
        <dbReference type="Proteomes" id="UP000029995"/>
    </source>
</evidence>
<gene>
    <name evidence="1" type="ORF">P409_30145</name>
</gene>
<dbReference type="NCBIfam" id="NF004861">
    <property type="entry name" value="PRK06217.1"/>
    <property type="match status" value="1"/>
</dbReference>
<reference evidence="1 2" key="1">
    <citation type="submission" date="2014-01" db="EMBL/GenBank/DDBJ databases">
        <title>Genome sequence determination for a cystic fibrosis isolate, Inquilinus limosus.</title>
        <authorList>
            <person name="Pino M."/>
            <person name="Di Conza J."/>
            <person name="Gutkind G."/>
        </authorList>
    </citation>
    <scope>NUCLEOTIDE SEQUENCE [LARGE SCALE GENOMIC DNA]</scope>
    <source>
        <strain evidence="1 2">MP06</strain>
    </source>
</reference>
<dbReference type="PANTHER" id="PTHR37816">
    <property type="entry name" value="YALI0E33011P"/>
    <property type="match status" value="1"/>
</dbReference>
<dbReference type="OrthoDB" id="5508973at2"/>
<evidence type="ECO:0000313" key="1">
    <source>
        <dbReference type="EMBL" id="KGM30938.1"/>
    </source>
</evidence>
<dbReference type="Proteomes" id="UP000029995">
    <property type="component" value="Unassembled WGS sequence"/>
</dbReference>
<dbReference type="AlphaFoldDB" id="A0A0A0CZG4"/>
<sequence length="189" mass="21233">MAPRRIHITGASGSGTTTLGRALAAATGALHLDTDDFYWLPTDPPFQDKRSIPDRLAMLDEALGGADRWVLTGSLIRWGDPLIPRFDLVVFLHIPPALRLERLREREIERYGTAALAPGGAMHETYHAFLDWAEAYDLGTRVSRNLEAHNAWLARLPCPVLRIEGDTTVEDRVRRVLSFRRIEGRAWQG</sequence>
<comment type="caution">
    <text evidence="1">The sequence shown here is derived from an EMBL/GenBank/DDBJ whole genome shotgun (WGS) entry which is preliminary data.</text>
</comment>
<accession>A0A0A0CZG4</accession>
<organism evidence="1 2">
    <name type="scientific">Inquilinus limosus MP06</name>
    <dbReference type="NCBI Taxonomy" id="1398085"/>
    <lineage>
        <taxon>Bacteria</taxon>
        <taxon>Pseudomonadati</taxon>
        <taxon>Pseudomonadota</taxon>
        <taxon>Alphaproteobacteria</taxon>
        <taxon>Rhodospirillales</taxon>
        <taxon>Rhodospirillaceae</taxon>
        <taxon>Inquilinus</taxon>
    </lineage>
</organism>
<dbReference type="Gene3D" id="3.40.50.300">
    <property type="entry name" value="P-loop containing nucleotide triphosphate hydrolases"/>
    <property type="match status" value="1"/>
</dbReference>
<dbReference type="InterPro" id="IPR052922">
    <property type="entry name" value="Cytidylate_Kinase-2"/>
</dbReference>